<reference evidence="2" key="1">
    <citation type="journal article" date="2019" name="Sci. Rep.">
        <title>Draft genome of Tanacetum cinerariifolium, the natural source of mosquito coil.</title>
        <authorList>
            <person name="Yamashiro T."/>
            <person name="Shiraishi A."/>
            <person name="Satake H."/>
            <person name="Nakayama K."/>
        </authorList>
    </citation>
    <scope>NUCLEOTIDE SEQUENCE</scope>
</reference>
<proteinExistence type="predicted"/>
<dbReference type="GO" id="GO:0015074">
    <property type="term" value="P:DNA integration"/>
    <property type="evidence" value="ECO:0007669"/>
    <property type="project" value="InterPro"/>
</dbReference>
<name>A0A699RJH5_TANCI</name>
<evidence type="ECO:0000313" key="2">
    <source>
        <dbReference type="EMBL" id="GFC82954.1"/>
    </source>
</evidence>
<feature type="domain" description="Integrase catalytic" evidence="1">
    <location>
        <begin position="1"/>
        <end position="92"/>
    </location>
</feature>
<dbReference type="InterPro" id="IPR050951">
    <property type="entry name" value="Retrovirus_Pol_polyprotein"/>
</dbReference>
<organism evidence="2">
    <name type="scientific">Tanacetum cinerariifolium</name>
    <name type="common">Dalmatian daisy</name>
    <name type="synonym">Chrysanthemum cinerariifolium</name>
    <dbReference type="NCBI Taxonomy" id="118510"/>
    <lineage>
        <taxon>Eukaryota</taxon>
        <taxon>Viridiplantae</taxon>
        <taxon>Streptophyta</taxon>
        <taxon>Embryophyta</taxon>
        <taxon>Tracheophyta</taxon>
        <taxon>Spermatophyta</taxon>
        <taxon>Magnoliopsida</taxon>
        <taxon>eudicotyledons</taxon>
        <taxon>Gunneridae</taxon>
        <taxon>Pentapetalae</taxon>
        <taxon>asterids</taxon>
        <taxon>campanulids</taxon>
        <taxon>Asterales</taxon>
        <taxon>Asteraceae</taxon>
        <taxon>Asteroideae</taxon>
        <taxon>Anthemideae</taxon>
        <taxon>Anthemidinae</taxon>
        <taxon>Tanacetum</taxon>
    </lineage>
</organism>
<dbReference type="PANTHER" id="PTHR37984:SF5">
    <property type="entry name" value="PROTEIN NYNRIN-LIKE"/>
    <property type="match status" value="1"/>
</dbReference>
<dbReference type="PROSITE" id="PS50994">
    <property type="entry name" value="INTEGRASE"/>
    <property type="match status" value="1"/>
</dbReference>
<dbReference type="InterPro" id="IPR012337">
    <property type="entry name" value="RNaseH-like_sf"/>
</dbReference>
<keyword evidence="2" id="KW-0695">RNA-directed DNA polymerase</keyword>
<comment type="caution">
    <text evidence="2">The sequence shown here is derived from an EMBL/GenBank/DDBJ whole genome shotgun (WGS) entry which is preliminary data.</text>
</comment>
<dbReference type="SUPFAM" id="SSF53098">
    <property type="entry name" value="Ribonuclease H-like"/>
    <property type="match status" value="1"/>
</dbReference>
<evidence type="ECO:0000259" key="1">
    <source>
        <dbReference type="PROSITE" id="PS50994"/>
    </source>
</evidence>
<dbReference type="PANTHER" id="PTHR37984">
    <property type="entry name" value="PROTEIN CBG26694"/>
    <property type="match status" value="1"/>
</dbReference>
<keyword evidence="2" id="KW-0548">Nucleotidyltransferase</keyword>
<sequence>MDKLARIYVKEVVTRHGVPVSIISNRDPSNRDPRFASNFWRSLHNALGTRLDMSTAYHPEIDGQSERTIQTLEDMLRARAIDFGKGWVNPLP</sequence>
<dbReference type="InterPro" id="IPR036397">
    <property type="entry name" value="RNaseH_sf"/>
</dbReference>
<gene>
    <name evidence="2" type="ORF">Tci_854924</name>
</gene>
<dbReference type="AlphaFoldDB" id="A0A699RJH5"/>
<feature type="non-terminal residue" evidence="2">
    <location>
        <position position="92"/>
    </location>
</feature>
<dbReference type="InterPro" id="IPR001584">
    <property type="entry name" value="Integrase_cat-core"/>
</dbReference>
<accession>A0A699RJH5</accession>
<dbReference type="GO" id="GO:0003676">
    <property type="term" value="F:nucleic acid binding"/>
    <property type="evidence" value="ECO:0007669"/>
    <property type="project" value="InterPro"/>
</dbReference>
<protein>
    <submittedName>
        <fullName evidence="2">Putative reverse transcriptase domain-containing protein</fullName>
    </submittedName>
</protein>
<keyword evidence="2" id="KW-0808">Transferase</keyword>
<dbReference type="Gene3D" id="3.30.420.10">
    <property type="entry name" value="Ribonuclease H-like superfamily/Ribonuclease H"/>
    <property type="match status" value="1"/>
</dbReference>
<dbReference type="EMBL" id="BKCJ011087056">
    <property type="protein sequence ID" value="GFC82954.1"/>
    <property type="molecule type" value="Genomic_DNA"/>
</dbReference>
<dbReference type="GO" id="GO:0003964">
    <property type="term" value="F:RNA-directed DNA polymerase activity"/>
    <property type="evidence" value="ECO:0007669"/>
    <property type="project" value="UniProtKB-KW"/>
</dbReference>